<dbReference type="GO" id="GO:0002178">
    <property type="term" value="C:palmitoyltransferase complex"/>
    <property type="evidence" value="ECO:0007669"/>
    <property type="project" value="TreeGrafter"/>
</dbReference>
<dbReference type="FunCoup" id="G0N6R4">
    <property type="interactions" value="3348"/>
</dbReference>
<reference evidence="10" key="1">
    <citation type="submission" date="2011-07" db="EMBL/GenBank/DDBJ databases">
        <authorList>
            <consortium name="Caenorhabditis brenneri Sequencing and Analysis Consortium"/>
            <person name="Wilson R.K."/>
        </authorList>
    </citation>
    <scope>NUCLEOTIDE SEQUENCE [LARGE SCALE GENOMIC DNA]</scope>
    <source>
        <strain evidence="10">PB2801</strain>
    </source>
</reference>
<organism evidence="10">
    <name type="scientific">Caenorhabditis brenneri</name>
    <name type="common">Nematode worm</name>
    <dbReference type="NCBI Taxonomy" id="135651"/>
    <lineage>
        <taxon>Eukaryota</taxon>
        <taxon>Metazoa</taxon>
        <taxon>Ecdysozoa</taxon>
        <taxon>Nematoda</taxon>
        <taxon>Chromadorea</taxon>
        <taxon>Rhabditida</taxon>
        <taxon>Rhabditina</taxon>
        <taxon>Rhabditomorpha</taxon>
        <taxon>Rhabditoidea</taxon>
        <taxon>Rhabditidae</taxon>
        <taxon>Peloderinae</taxon>
        <taxon>Caenorhabditis</taxon>
    </lineage>
</organism>
<comment type="subcellular location">
    <subcellularLocation>
        <location evidence="1">Endoplasmic reticulum membrane</location>
        <topology evidence="1">Peripheral membrane protein</topology>
    </subcellularLocation>
</comment>
<gene>
    <name evidence="9" type="ORF">CAEBREN_21441</name>
</gene>
<dbReference type="OMA" id="FIYICTE"/>
<name>G0N6R4_CAEBE</name>
<dbReference type="Proteomes" id="UP000008068">
    <property type="component" value="Unassembled WGS sequence"/>
</dbReference>
<dbReference type="STRING" id="135651.G0N6R4"/>
<dbReference type="InterPro" id="IPR019383">
    <property type="entry name" value="Golgin_A_7/ERF4"/>
</dbReference>
<proteinExistence type="inferred from homology"/>
<feature type="region of interest" description="Disordered" evidence="7">
    <location>
        <begin position="165"/>
        <end position="185"/>
    </location>
</feature>
<dbReference type="AlphaFoldDB" id="G0N6R4"/>
<comment type="similarity">
    <text evidence="2">Belongs to the ERF4 family.</text>
</comment>
<feature type="domain" description="Golgin subfamily A member 7/ERF4" evidence="8">
    <location>
        <begin position="44"/>
        <end position="156"/>
    </location>
</feature>
<dbReference type="PANTHER" id="PTHR13254">
    <property type="entry name" value="GOLGI AUTOANTIGEN, GOLGIN SUBFAMILY A, 7"/>
    <property type="match status" value="1"/>
</dbReference>
<dbReference type="OrthoDB" id="2190159at2759"/>
<keyword evidence="6" id="KW-0472">Membrane</keyword>
<dbReference type="Pfam" id="PF10256">
    <property type="entry name" value="Erf4"/>
    <property type="match status" value="1"/>
</dbReference>
<accession>G0N6R4</accession>
<dbReference type="InterPro" id="IPR051371">
    <property type="entry name" value="Ras_palmitoyltransferase"/>
</dbReference>
<dbReference type="EMBL" id="GL379845">
    <property type="protein sequence ID" value="EGT54015.1"/>
    <property type="molecule type" value="Genomic_DNA"/>
</dbReference>
<evidence type="ECO:0000313" key="10">
    <source>
        <dbReference type="Proteomes" id="UP000008068"/>
    </source>
</evidence>
<sequence length="185" mass="21493">MSQKTGMSQLRNGCSAAKTADAKSHEYETEVIILNQCRKLNGQIFIQRDYSKGLDVQFETEYPARFTEKISRDTWENTIVNINKYFADAEAITGRSIFETIIGCVTCYASYLVMKSNYRRKLDELQQYIDAQNQNIYHRVGFHIRNPMERGLRVLEIALLMRAGESPRDQPEQDVQEPNRPIRTM</sequence>
<evidence type="ECO:0000256" key="3">
    <source>
        <dbReference type="ARBA" id="ARBA00011396"/>
    </source>
</evidence>
<evidence type="ECO:0000256" key="2">
    <source>
        <dbReference type="ARBA" id="ARBA00007732"/>
    </source>
</evidence>
<evidence type="ECO:0000256" key="5">
    <source>
        <dbReference type="ARBA" id="ARBA00022824"/>
    </source>
</evidence>
<evidence type="ECO:0000256" key="4">
    <source>
        <dbReference type="ARBA" id="ARBA00018463"/>
    </source>
</evidence>
<dbReference type="GO" id="GO:0006612">
    <property type="term" value="P:protein targeting to membrane"/>
    <property type="evidence" value="ECO:0007669"/>
    <property type="project" value="TreeGrafter"/>
</dbReference>
<evidence type="ECO:0000259" key="8">
    <source>
        <dbReference type="Pfam" id="PF10256"/>
    </source>
</evidence>
<keyword evidence="5" id="KW-0256">Endoplasmic reticulum</keyword>
<dbReference type="GO" id="GO:0005789">
    <property type="term" value="C:endoplasmic reticulum membrane"/>
    <property type="evidence" value="ECO:0007669"/>
    <property type="project" value="UniProtKB-SubCell"/>
</dbReference>
<dbReference type="eggNOG" id="KOG4069">
    <property type="taxonomic scope" value="Eukaryota"/>
</dbReference>
<keyword evidence="10" id="KW-1185">Reference proteome</keyword>
<dbReference type="InParanoid" id="G0N6R4"/>
<evidence type="ECO:0000256" key="6">
    <source>
        <dbReference type="ARBA" id="ARBA00023136"/>
    </source>
</evidence>
<protein>
    <recommendedName>
        <fullName evidence="4">Ras modification protein ERF4</fullName>
    </recommendedName>
</protein>
<dbReference type="PANTHER" id="PTHR13254:SF0">
    <property type="entry name" value="GOLGIN SUBFAMILY A MEMBER 7_ERF4 DOMAIN-CONTAINING PROTEIN"/>
    <property type="match status" value="1"/>
</dbReference>
<evidence type="ECO:0000313" key="9">
    <source>
        <dbReference type="EMBL" id="EGT54015.1"/>
    </source>
</evidence>
<evidence type="ECO:0000256" key="1">
    <source>
        <dbReference type="ARBA" id="ARBA00004406"/>
    </source>
</evidence>
<dbReference type="HOGENOM" id="CLU_1519222_0_0_1"/>
<comment type="subunit">
    <text evidence="3">Interacts with ERF2.</text>
</comment>
<evidence type="ECO:0000256" key="7">
    <source>
        <dbReference type="SAM" id="MobiDB-lite"/>
    </source>
</evidence>